<proteinExistence type="predicted"/>
<feature type="compositionally biased region" description="Polar residues" evidence="1">
    <location>
        <begin position="113"/>
        <end position="129"/>
    </location>
</feature>
<comment type="caution">
    <text evidence="3">The sequence shown here is derived from an EMBL/GenBank/DDBJ whole genome shotgun (WGS) entry which is preliminary data.</text>
</comment>
<dbReference type="InterPro" id="IPR014717">
    <property type="entry name" value="Transl_elong_EF1B/ribsomal_bS6"/>
</dbReference>
<name>A0A1J4RPK3_9BACT</name>
<evidence type="ECO:0000256" key="1">
    <source>
        <dbReference type="SAM" id="MobiDB-lite"/>
    </source>
</evidence>
<keyword evidence="2" id="KW-0812">Transmembrane</keyword>
<reference evidence="3 4" key="1">
    <citation type="journal article" date="2016" name="Environ. Microbiol.">
        <title>Genomic resolution of a cold subsurface aquifer community provides metabolic insights for novel microbes adapted to high CO concentrations.</title>
        <authorList>
            <person name="Probst A.J."/>
            <person name="Castelle C.J."/>
            <person name="Singh A."/>
            <person name="Brown C.T."/>
            <person name="Anantharaman K."/>
            <person name="Sharon I."/>
            <person name="Hug L.A."/>
            <person name="Burstein D."/>
            <person name="Emerson J.B."/>
            <person name="Thomas B.C."/>
            <person name="Banfield J.F."/>
        </authorList>
    </citation>
    <scope>NUCLEOTIDE SEQUENCE [LARGE SCALE GENOMIC DNA]</scope>
    <source>
        <strain evidence="3">CG1_02_42_45</strain>
    </source>
</reference>
<evidence type="ECO:0000256" key="2">
    <source>
        <dbReference type="SAM" id="Phobius"/>
    </source>
</evidence>
<dbReference type="AlphaFoldDB" id="A0A1J4RPK3"/>
<keyword evidence="2" id="KW-1133">Transmembrane helix</keyword>
<feature type="transmembrane region" description="Helical" evidence="2">
    <location>
        <begin position="6"/>
        <end position="29"/>
    </location>
</feature>
<sequence length="199" mass="20929">MNKKDLNLLLPAATLIVAIAGFLISYKLLMPAIADNSAKISAYESDIGRAEEKLNSISTTEKSIAKISDLVNNLLIAVPDSVDSPDLITEIETIAVQNQVVLPSITPPEEIDSGSNTSAGGVTGEASNGSSGLAVNISVSGPFQNIYNFISALETSIRFSKITTLTITSSEEGTLGASITFEVYKRPSTTSSDKEANNE</sequence>
<evidence type="ECO:0000313" key="4">
    <source>
        <dbReference type="Proteomes" id="UP000182753"/>
    </source>
</evidence>
<keyword evidence="2" id="KW-0472">Membrane</keyword>
<evidence type="ECO:0000313" key="3">
    <source>
        <dbReference type="EMBL" id="OIN88823.1"/>
    </source>
</evidence>
<protein>
    <recommendedName>
        <fullName evidence="5">Pilus assembly protein PilO</fullName>
    </recommendedName>
</protein>
<feature type="region of interest" description="Disordered" evidence="1">
    <location>
        <begin position="106"/>
        <end position="129"/>
    </location>
</feature>
<dbReference type="Gene3D" id="3.30.70.60">
    <property type="match status" value="1"/>
</dbReference>
<dbReference type="Proteomes" id="UP000182753">
    <property type="component" value="Unassembled WGS sequence"/>
</dbReference>
<accession>A0A1J4RPK3</accession>
<dbReference type="EMBL" id="MNUJ01000060">
    <property type="protein sequence ID" value="OIN88823.1"/>
    <property type="molecule type" value="Genomic_DNA"/>
</dbReference>
<gene>
    <name evidence="3" type="ORF">AUJ40_03080</name>
</gene>
<evidence type="ECO:0008006" key="5">
    <source>
        <dbReference type="Google" id="ProtNLM"/>
    </source>
</evidence>
<organism evidence="3 4">
    <name type="scientific">Candidatus Berkelbacteria bacterium CG1_02_42_45</name>
    <dbReference type="NCBI Taxonomy" id="1805036"/>
    <lineage>
        <taxon>Bacteria</taxon>
        <taxon>Candidatus Berkelbacteria</taxon>
    </lineage>
</organism>